<evidence type="ECO:0000313" key="2">
    <source>
        <dbReference type="Proteomes" id="UP000789901"/>
    </source>
</evidence>
<reference evidence="1 2" key="1">
    <citation type="submission" date="2021-06" db="EMBL/GenBank/DDBJ databases">
        <authorList>
            <person name="Kallberg Y."/>
            <person name="Tangrot J."/>
            <person name="Rosling A."/>
        </authorList>
    </citation>
    <scope>NUCLEOTIDE SEQUENCE [LARGE SCALE GENOMIC DNA]</scope>
    <source>
        <strain evidence="1 2">120-4 pot B 10/14</strain>
    </source>
</reference>
<protein>
    <submittedName>
        <fullName evidence="1">44095_t:CDS:1</fullName>
    </submittedName>
</protein>
<organism evidence="1 2">
    <name type="scientific">Gigaspora margarita</name>
    <dbReference type="NCBI Taxonomy" id="4874"/>
    <lineage>
        <taxon>Eukaryota</taxon>
        <taxon>Fungi</taxon>
        <taxon>Fungi incertae sedis</taxon>
        <taxon>Mucoromycota</taxon>
        <taxon>Glomeromycotina</taxon>
        <taxon>Glomeromycetes</taxon>
        <taxon>Diversisporales</taxon>
        <taxon>Gigasporaceae</taxon>
        <taxon>Gigaspora</taxon>
    </lineage>
</organism>
<proteinExistence type="predicted"/>
<dbReference type="EMBL" id="CAJVQB010029764">
    <property type="protein sequence ID" value="CAG8814582.1"/>
    <property type="molecule type" value="Genomic_DNA"/>
</dbReference>
<accession>A0ABN7W3T4</accession>
<dbReference type="Proteomes" id="UP000789901">
    <property type="component" value="Unassembled WGS sequence"/>
</dbReference>
<comment type="caution">
    <text evidence="1">The sequence shown here is derived from an EMBL/GenBank/DDBJ whole genome shotgun (WGS) entry which is preliminary data.</text>
</comment>
<gene>
    <name evidence="1" type="ORF">GMARGA_LOCUS26086</name>
</gene>
<name>A0ABN7W3T4_GIGMA</name>
<evidence type="ECO:0000313" key="1">
    <source>
        <dbReference type="EMBL" id="CAG8814582.1"/>
    </source>
</evidence>
<sequence length="458" mass="54504">MSNFFLQEPNYLHEELDKLHNSLYDFSQEFNNLLQEFNDFSQELDFLQEFNNSLQKSDNFLQEFDLQKESNISLQELDLQKEFDNSLQELDLQRSNNYSQELGDYPKDCIILYKEKNRLFTYRIIKEGIYPLASTFKYISAPNRYEIPDNYIHLNNKPVLESIRYLVKRHAYEVSYGAKDPKKLKQKEKLAISEKRKQITQNIAKLVPISIIDIQTQAQVDPIEEPNITKIDIVENIVYIRISENGCNVGHKVKHVLIIFAILDDLANIHKPKHHYTIVLYSCAEDYYSLKNLTKLLNNELHELSNNGIVVNNTKWKCTISKKEHSNLNQEWTIEKNIEALKINLNTYSGHRQYPLFDIIPLDYWIVNELHLMLHITDWLWDLVLTEIKAIRLFNDTTREIIEQEMNKIVIHFQFWKDYNTNNLLNTSLIDDDKIKVLCEFNLYKIFPRLYTKLIREL</sequence>
<keyword evidence="2" id="KW-1185">Reference proteome</keyword>